<evidence type="ECO:0000313" key="8">
    <source>
        <dbReference type="EMBL" id="ABB73373.1"/>
    </source>
</evidence>
<dbReference type="PANTHER" id="PTHR30629:SF2">
    <property type="entry name" value="PROPHAGE INTEGRASE INTS-RELATED"/>
    <property type="match status" value="1"/>
</dbReference>
<dbReference type="RefSeq" id="WP_011379428.1">
    <property type="nucleotide sequence ID" value="NC_007614.1"/>
</dbReference>
<gene>
    <name evidence="8" type="ordered locus">Nmul_A0064</name>
    <name evidence="9" type="ORF">SAMN05216403_1418</name>
</gene>
<dbReference type="AlphaFoldDB" id="Q2YCZ8"/>
<dbReference type="InterPro" id="IPR013762">
    <property type="entry name" value="Integrase-like_cat_sf"/>
</dbReference>
<keyword evidence="3 5" id="KW-0238">DNA-binding</keyword>
<organism evidence="8 10">
    <name type="scientific">Nitrosospira multiformis (strain ATCC 25196 / NCIMB 11849 / C 71)</name>
    <dbReference type="NCBI Taxonomy" id="323848"/>
    <lineage>
        <taxon>Bacteria</taxon>
        <taxon>Pseudomonadati</taxon>
        <taxon>Pseudomonadota</taxon>
        <taxon>Betaproteobacteria</taxon>
        <taxon>Nitrosomonadales</taxon>
        <taxon>Nitrosomonadaceae</taxon>
        <taxon>Nitrosospira</taxon>
    </lineage>
</organism>
<dbReference type="GO" id="GO:0006310">
    <property type="term" value="P:DNA recombination"/>
    <property type="evidence" value="ECO:0007669"/>
    <property type="project" value="UniProtKB-KW"/>
</dbReference>
<dbReference type="PROSITE" id="PS51898">
    <property type="entry name" value="TYR_RECOMBINASE"/>
    <property type="match status" value="1"/>
</dbReference>
<dbReference type="EMBL" id="CP000103">
    <property type="protein sequence ID" value="ABB73373.1"/>
    <property type="molecule type" value="Genomic_DNA"/>
</dbReference>
<dbReference type="SUPFAM" id="SSF56349">
    <property type="entry name" value="DNA breaking-rejoining enzymes"/>
    <property type="match status" value="1"/>
</dbReference>
<evidence type="ECO:0000256" key="2">
    <source>
        <dbReference type="ARBA" id="ARBA00022908"/>
    </source>
</evidence>
<comment type="similarity">
    <text evidence="1">Belongs to the 'phage' integrase family.</text>
</comment>
<dbReference type="InterPro" id="IPR010998">
    <property type="entry name" value="Integrase_recombinase_N"/>
</dbReference>
<dbReference type="PANTHER" id="PTHR30629">
    <property type="entry name" value="PROPHAGE INTEGRASE"/>
    <property type="match status" value="1"/>
</dbReference>
<protein>
    <submittedName>
        <fullName evidence="8 9">Integrase</fullName>
    </submittedName>
</protein>
<dbReference type="Pfam" id="PF22022">
    <property type="entry name" value="Phage_int_M"/>
    <property type="match status" value="1"/>
</dbReference>
<evidence type="ECO:0000313" key="10">
    <source>
        <dbReference type="Proteomes" id="UP000002718"/>
    </source>
</evidence>
<dbReference type="InterPro" id="IPR002104">
    <property type="entry name" value="Integrase_catalytic"/>
</dbReference>
<evidence type="ECO:0000256" key="5">
    <source>
        <dbReference type="PROSITE-ProRule" id="PRU01248"/>
    </source>
</evidence>
<dbReference type="InterPro" id="IPR025166">
    <property type="entry name" value="Integrase_DNA_bind_dom"/>
</dbReference>
<keyword evidence="4" id="KW-0233">DNA recombination</keyword>
<dbReference type="OrthoDB" id="9775880at2"/>
<keyword evidence="12" id="KW-0002">3D-structure</keyword>
<evidence type="ECO:0000256" key="3">
    <source>
        <dbReference type="ARBA" id="ARBA00023125"/>
    </source>
</evidence>
<dbReference type="InterPro" id="IPR050808">
    <property type="entry name" value="Phage_Integrase"/>
</dbReference>
<evidence type="ECO:0000313" key="11">
    <source>
        <dbReference type="Proteomes" id="UP000236751"/>
    </source>
</evidence>
<dbReference type="InterPro" id="IPR044068">
    <property type="entry name" value="CB"/>
</dbReference>
<name>Q2YCZ8_NITMU</name>
<evidence type="ECO:0000259" key="6">
    <source>
        <dbReference type="PROSITE" id="PS51898"/>
    </source>
</evidence>
<keyword evidence="2" id="KW-0229">DNA integration</keyword>
<dbReference type="InterPro" id="IPR038488">
    <property type="entry name" value="Integrase_DNA-bd_sf"/>
</dbReference>
<reference evidence="9 11" key="5">
    <citation type="submission" date="2016-10" db="EMBL/GenBank/DDBJ databases">
        <authorList>
            <person name="de Groot N.N."/>
        </authorList>
    </citation>
    <scope>NUCLEOTIDE SEQUENCE [LARGE SCALE GENOMIC DNA]</scope>
    <source>
        <strain evidence="9 11">Nl13</strain>
    </source>
</reference>
<dbReference type="EMBL" id="FNVK01000041">
    <property type="protein sequence ID" value="SEG17184.1"/>
    <property type="molecule type" value="Genomic_DNA"/>
</dbReference>
<reference evidence="10" key="2">
    <citation type="submission" date="2005-08" db="EMBL/GenBank/DDBJ databases">
        <title>Complete sequence of chromosome 1 of Nitrosospira multiformis ATCC 25196.</title>
        <authorList>
            <person name="Copeland A."/>
            <person name="Lucas S."/>
            <person name="Lapidus A."/>
            <person name="Barry K."/>
            <person name="Detter J.C."/>
            <person name="Glavina T."/>
            <person name="Hammon N."/>
            <person name="Israni S."/>
            <person name="Pitluck S."/>
            <person name="Chain P."/>
            <person name="Malfatti S."/>
            <person name="Shin M."/>
            <person name="Vergez L."/>
            <person name="Schmutz J."/>
            <person name="Larimer F."/>
            <person name="Land M."/>
            <person name="Hauser L."/>
            <person name="Kyrpides N."/>
            <person name="Lykidis A."/>
            <person name="Richardson P."/>
        </authorList>
    </citation>
    <scope>NUCLEOTIDE SEQUENCE [LARGE SCALE GENOMIC DNA]</scope>
    <source>
        <strain evidence="10">ATCC 25196 / NCIMB 11849 / C 71</strain>
    </source>
</reference>
<sequence length="420" mass="47770">MAKLTDMEIRNWIKAGERFEGRAVGGGLYLSFREGYAIPIWRFRYRFCGKRRVMNIGSYGTLSLADARDEAKKLSARVALGYDVAGEKQQRKGEAIARIEAEKNAYTVAQLADEYFERMIAGRWKHPNIVRSRIEKDIKPAIGSLKVEDVKPRHIDDVLKAVMKRGAPSIANDTLRWLKRMFNYAIKRHIIEYNPAAAFDPGDAGGKEKSRTRWLTSEELVTLFEAMRQAPGFSVENGLSIKLLLLLAVRKGELIGARWSEFDLDKAVWYLPAERTKTESAIDIPLPPIAVEWLRELQRLAGVSKWVLPARKMQDRMIPHIAESTLSVALAKIKHGLEPFTIHDLRRTARTHFEALGVAPHIAERCLNHKIKGIEGIYNRHDYFEERKAALEAWAGLLLQIERGEADKVVPIRRAVATKQ</sequence>
<evidence type="ECO:0000256" key="1">
    <source>
        <dbReference type="ARBA" id="ARBA00008857"/>
    </source>
</evidence>
<dbReference type="Gene3D" id="1.10.150.130">
    <property type="match status" value="1"/>
</dbReference>
<evidence type="ECO:0000259" key="7">
    <source>
        <dbReference type="PROSITE" id="PS51900"/>
    </source>
</evidence>
<evidence type="ECO:0000256" key="4">
    <source>
        <dbReference type="ARBA" id="ARBA00023172"/>
    </source>
</evidence>
<dbReference type="Proteomes" id="UP000002718">
    <property type="component" value="Chromosome"/>
</dbReference>
<feature type="domain" description="Tyr recombinase" evidence="6">
    <location>
        <begin position="210"/>
        <end position="392"/>
    </location>
</feature>
<dbReference type="Gene3D" id="1.10.443.10">
    <property type="entry name" value="Intergrase catalytic core"/>
    <property type="match status" value="1"/>
</dbReference>
<feature type="domain" description="Core-binding (CB)" evidence="7">
    <location>
        <begin position="106"/>
        <end position="186"/>
    </location>
</feature>
<dbReference type="PDBsum" id="2KJ5"/>
<dbReference type="HOGENOM" id="CLU_027562_0_4_4"/>
<evidence type="ECO:0007829" key="12">
    <source>
        <dbReference type="PDB" id="2KJ5"/>
    </source>
</evidence>
<dbReference type="SMR" id="Q2YCZ8"/>
<evidence type="ECO:0000313" key="9">
    <source>
        <dbReference type="EMBL" id="SEG17184.1"/>
    </source>
</evidence>
<dbReference type="InterPro" id="IPR053876">
    <property type="entry name" value="Phage_int_M"/>
</dbReference>
<keyword evidence="10" id="KW-1185">Reference proteome</keyword>
<proteinExistence type="evidence at protein level"/>
<reference evidence="8 10" key="3">
    <citation type="journal article" date="2008" name="Appl. Environ. Microbiol.">
        <title>Complete genome sequence of Nitrosospira multiformis, an ammonia-oxidizing bacterium from the soil environment.</title>
        <authorList>
            <person name="Norton J.M."/>
            <person name="Klotz M.G."/>
            <person name="Stein L.Y."/>
            <person name="Arp D.J."/>
            <person name="Bottomley P.J."/>
            <person name="Chain P.S."/>
            <person name="Hauser L.J."/>
            <person name="Land M.L."/>
            <person name="Larimer F.W."/>
            <person name="Shin M.W."/>
            <person name="Starkenburg S.R."/>
        </authorList>
    </citation>
    <scope>NUCLEOTIDE SEQUENCE [LARGE SCALE GENOMIC DNA]</scope>
    <source>
        <strain evidence="8">ATCC 25196</strain>
        <strain evidence="10">ATCC 25196 / NCIMB 11849 / C 71</strain>
    </source>
</reference>
<dbReference type="GO" id="GO:0003677">
    <property type="term" value="F:DNA binding"/>
    <property type="evidence" value="ECO:0007669"/>
    <property type="project" value="UniProtKB-UniRule"/>
</dbReference>
<accession>Q2YCZ8</accession>
<dbReference type="PROSITE" id="PS51900">
    <property type="entry name" value="CB"/>
    <property type="match status" value="1"/>
</dbReference>
<dbReference type="Proteomes" id="UP000236751">
    <property type="component" value="Unassembled WGS sequence"/>
</dbReference>
<dbReference type="Pfam" id="PF13356">
    <property type="entry name" value="Arm-DNA-bind_3"/>
    <property type="match status" value="1"/>
</dbReference>
<reference evidence="12" key="4">
    <citation type="submission" date="2009-05" db="PDB data bank">
        <title>Solution NMR structure of a domain from a putative phage integrase protein Nmul_A0064 from Nitrosospira multiformis, Northeast Structural Genomics Consortium Target NmR46C.</title>
        <authorList>
            <person name="Mills J.L."/>
            <person name="Eletsky A."/>
            <person name="Ghosh A."/>
            <person name="Wang D."/>
            <person name="Lee H."/>
            <person name="Ciccosanti C."/>
            <person name="Jiang M."/>
            <person name="Nair R."/>
            <person name="Rost B."/>
            <person name="Swapna G.V.T."/>
            <person name="Acton T.B."/>
            <person name="Xiao R."/>
            <person name="Everett J.K."/>
            <person name="Prestegard J.H."/>
            <person name="Montelione G.T."/>
            <person name="Szyperski T."/>
        </authorList>
    </citation>
    <scope>STRUCTURE BY NMR OF 101-207</scope>
</reference>
<dbReference type="CDD" id="cd00801">
    <property type="entry name" value="INT_P4_C"/>
    <property type="match status" value="1"/>
</dbReference>
<dbReference type="Gene3D" id="3.30.160.390">
    <property type="entry name" value="Integrase, DNA-binding domain"/>
    <property type="match status" value="1"/>
</dbReference>
<dbReference type="eggNOG" id="COG0582">
    <property type="taxonomic scope" value="Bacteria"/>
</dbReference>
<dbReference type="STRING" id="323848.Nmul_A0064"/>
<reference evidence="8" key="1">
    <citation type="submission" date="2005-08" db="EMBL/GenBank/DDBJ databases">
        <title>Complete sequence of Chromosome 1 of Nitrosospira multiformis ATCC 25196.</title>
        <authorList>
            <consortium name="US DOE Joint Genome Institute"/>
            <person name="Copeland A."/>
            <person name="Lucas S."/>
            <person name="Lapidus A."/>
            <person name="Barry K."/>
            <person name="Detter J.C."/>
            <person name="Glavina T."/>
            <person name="Hammon N."/>
            <person name="Israni S."/>
            <person name="Pitluck S."/>
            <person name="Chain P."/>
            <person name="Malfatti S."/>
            <person name="Shin M."/>
            <person name="Vergez L."/>
            <person name="Schmutz J."/>
            <person name="Larimer F."/>
            <person name="Land M."/>
            <person name="Hauser L."/>
            <person name="Kyrpides N."/>
            <person name="Lykidis A."/>
            <person name="Richardson P."/>
        </authorList>
    </citation>
    <scope>NUCLEOTIDE SEQUENCE</scope>
    <source>
        <strain evidence="8">ATCC 25196</strain>
    </source>
</reference>
<dbReference type="KEGG" id="nmu:Nmul_A0064"/>
<dbReference type="PDB" id="2KJ5">
    <property type="method" value="NMR"/>
    <property type="chains" value="A=101-207"/>
</dbReference>
<dbReference type="Pfam" id="PF00589">
    <property type="entry name" value="Phage_integrase"/>
    <property type="match status" value="1"/>
</dbReference>
<dbReference type="GO" id="GO:0015074">
    <property type="term" value="P:DNA integration"/>
    <property type="evidence" value="ECO:0007669"/>
    <property type="project" value="UniProtKB-KW"/>
</dbReference>
<dbReference type="InterPro" id="IPR011010">
    <property type="entry name" value="DNA_brk_join_enz"/>
</dbReference>